<evidence type="ECO:0000256" key="4">
    <source>
        <dbReference type="ARBA" id="ARBA00029351"/>
    </source>
</evidence>
<comment type="cofactor">
    <cofactor evidence="1">
        <name>heme</name>
        <dbReference type="ChEBI" id="CHEBI:30413"/>
    </cofactor>
</comment>
<feature type="compositionally biased region" description="Basic and acidic residues" evidence="6">
    <location>
        <begin position="84"/>
        <end position="98"/>
    </location>
</feature>
<dbReference type="GO" id="GO:0008121">
    <property type="term" value="F:quinol-cytochrome-c reductase activity"/>
    <property type="evidence" value="ECO:0007669"/>
    <property type="project" value="UniProtKB-EC"/>
</dbReference>
<evidence type="ECO:0000313" key="10">
    <source>
        <dbReference type="Proteomes" id="UP000297403"/>
    </source>
</evidence>
<keyword evidence="7" id="KW-0812">Transmembrane</keyword>
<feature type="domain" description="Cytochrome b/b6 N-terminal region profile" evidence="8">
    <location>
        <begin position="119"/>
        <end position="305"/>
    </location>
</feature>
<evidence type="ECO:0000256" key="1">
    <source>
        <dbReference type="ARBA" id="ARBA00001971"/>
    </source>
</evidence>
<dbReference type="EC" id="7.1.1.8" evidence="2"/>
<feature type="compositionally biased region" description="Basic and acidic residues" evidence="6">
    <location>
        <begin position="62"/>
        <end position="72"/>
    </location>
</feature>
<comment type="catalytic activity">
    <reaction evidence="4">
        <text>a quinol + 2 Fe(III)-[cytochrome c](out) = a quinone + 2 Fe(II)-[cytochrome c](out) + 2 H(+)(out)</text>
        <dbReference type="Rhea" id="RHEA:11484"/>
        <dbReference type="Rhea" id="RHEA-COMP:10350"/>
        <dbReference type="Rhea" id="RHEA-COMP:14399"/>
        <dbReference type="ChEBI" id="CHEBI:15378"/>
        <dbReference type="ChEBI" id="CHEBI:24646"/>
        <dbReference type="ChEBI" id="CHEBI:29033"/>
        <dbReference type="ChEBI" id="CHEBI:29034"/>
        <dbReference type="ChEBI" id="CHEBI:132124"/>
        <dbReference type="EC" id="7.1.1.8"/>
    </reaction>
</comment>
<evidence type="ECO:0000256" key="6">
    <source>
        <dbReference type="SAM" id="MobiDB-lite"/>
    </source>
</evidence>
<reference evidence="9 10" key="1">
    <citation type="submission" date="2019-03" db="EMBL/GenBank/DDBJ databases">
        <title>Genomics of glacier-inhabiting Cryobacterium strains.</title>
        <authorList>
            <person name="Liu Q."/>
            <person name="Xin Y.-H."/>
        </authorList>
    </citation>
    <scope>NUCLEOTIDE SEQUENCE [LARGE SCALE GENOMIC DNA]</scope>
    <source>
        <strain evidence="10">TMT1-22</strain>
    </source>
</reference>
<evidence type="ECO:0000313" key="9">
    <source>
        <dbReference type="EMBL" id="TFC52247.1"/>
    </source>
</evidence>
<feature type="transmembrane region" description="Helical" evidence="7">
    <location>
        <begin position="186"/>
        <end position="204"/>
    </location>
</feature>
<dbReference type="InterPro" id="IPR005797">
    <property type="entry name" value="Cyt_b/b6_N"/>
</dbReference>
<keyword evidence="7" id="KW-0472">Membrane</keyword>
<feature type="transmembrane region" description="Helical" evidence="7">
    <location>
        <begin position="273"/>
        <end position="294"/>
    </location>
</feature>
<evidence type="ECO:0000256" key="2">
    <source>
        <dbReference type="ARBA" id="ARBA00012951"/>
    </source>
</evidence>
<dbReference type="AlphaFoldDB" id="A0AAQ2C8I4"/>
<keyword evidence="10" id="KW-1185">Reference proteome</keyword>
<dbReference type="InterPro" id="IPR027387">
    <property type="entry name" value="Cytb/b6-like_sf"/>
</dbReference>
<organism evidence="9 10">
    <name type="scientific">Cryobacterium shii</name>
    <dbReference type="NCBI Taxonomy" id="1259235"/>
    <lineage>
        <taxon>Bacteria</taxon>
        <taxon>Bacillati</taxon>
        <taxon>Actinomycetota</taxon>
        <taxon>Actinomycetes</taxon>
        <taxon>Micrococcales</taxon>
        <taxon>Microbacteriaceae</taxon>
        <taxon>Cryobacterium</taxon>
    </lineage>
</organism>
<dbReference type="Pfam" id="PF13631">
    <property type="entry name" value="Cytochrom_B_N_2"/>
    <property type="match status" value="1"/>
</dbReference>
<protein>
    <recommendedName>
        <fullName evidence="3">Cytochrome bc1 complex cytochrome b subunit</fullName>
        <ecNumber evidence="2">7.1.1.8</ecNumber>
    </recommendedName>
    <alternativeName>
        <fullName evidence="5">Cytochrome bc1 reductase complex subunit QcrB</fullName>
    </alternativeName>
</protein>
<name>A0AAQ2C8I4_9MICO</name>
<keyword evidence="7" id="KW-1133">Transmembrane helix</keyword>
<evidence type="ECO:0000256" key="3">
    <source>
        <dbReference type="ARBA" id="ARBA00016116"/>
    </source>
</evidence>
<gene>
    <name evidence="9" type="ORF">E3O49_02220</name>
</gene>
<dbReference type="PROSITE" id="PS51002">
    <property type="entry name" value="CYTB_NTER"/>
    <property type="match status" value="1"/>
</dbReference>
<dbReference type="InterPro" id="IPR016174">
    <property type="entry name" value="Di-haem_cyt_TM"/>
</dbReference>
<dbReference type="Proteomes" id="UP000297403">
    <property type="component" value="Unassembled WGS sequence"/>
</dbReference>
<dbReference type="GO" id="GO:0016020">
    <property type="term" value="C:membrane"/>
    <property type="evidence" value="ECO:0007669"/>
    <property type="project" value="InterPro"/>
</dbReference>
<comment type="caution">
    <text evidence="9">The sequence shown here is derived from an EMBL/GenBank/DDBJ whole genome shotgun (WGS) entry which is preliminary data.</text>
</comment>
<accession>A0AAQ2C8I4</accession>
<evidence type="ECO:0000256" key="7">
    <source>
        <dbReference type="SAM" id="Phobius"/>
    </source>
</evidence>
<dbReference type="SUPFAM" id="SSF81342">
    <property type="entry name" value="Transmembrane di-heme cytochromes"/>
    <property type="match status" value="1"/>
</dbReference>
<dbReference type="GO" id="GO:0016491">
    <property type="term" value="F:oxidoreductase activity"/>
    <property type="evidence" value="ECO:0007669"/>
    <property type="project" value="InterPro"/>
</dbReference>
<proteinExistence type="predicted"/>
<evidence type="ECO:0000256" key="5">
    <source>
        <dbReference type="ARBA" id="ARBA00029568"/>
    </source>
</evidence>
<evidence type="ECO:0000259" key="8">
    <source>
        <dbReference type="PROSITE" id="PS51002"/>
    </source>
</evidence>
<feature type="region of interest" description="Disordered" evidence="6">
    <location>
        <begin position="1"/>
        <end position="112"/>
    </location>
</feature>
<dbReference type="Gene3D" id="1.20.810.10">
    <property type="entry name" value="Cytochrome Bc1 Complex, Chain C"/>
    <property type="match status" value="1"/>
</dbReference>
<dbReference type="EMBL" id="SOFY01000011">
    <property type="protein sequence ID" value="TFC52247.1"/>
    <property type="molecule type" value="Genomic_DNA"/>
</dbReference>
<feature type="transmembrane region" description="Helical" evidence="7">
    <location>
        <begin position="216"/>
        <end position="239"/>
    </location>
</feature>
<dbReference type="GO" id="GO:0022904">
    <property type="term" value="P:respiratory electron transport chain"/>
    <property type="evidence" value="ECO:0007669"/>
    <property type="project" value="InterPro"/>
</dbReference>
<feature type="transmembrane region" description="Helical" evidence="7">
    <location>
        <begin position="141"/>
        <end position="166"/>
    </location>
</feature>
<sequence length="328" mass="35634">MATNPPPGNTFAGTAPPVDGHLPDEGRPSYGAAHACARQHIRQPGQSEHLPRLGGLPNPARQSDRDPRHDPSVRPGPGPGPAVPEREETPTSLREEPTRTSAENTDPDEAEYHTWTGKARGWLLRHLPADKLLPEDQPSYIASWIYVFGMAALVSLVYIFVSGIVLSLNGPSWYHVSDLGRFVNSTHLWNVELFFMTMVVHLWGKYWMAAWRGGRALTWITGVVSFLISIVAALTGYLLQTNFDSQWIAFEGKDALNAAGIGAWFNVADLGQILGFHIMLLPLLVGAIVALHVLQVRMHGVVPPIDAAETDAQLTPGATTATPGEAGR</sequence>